<dbReference type="Proteomes" id="UP001285636">
    <property type="component" value="Unassembled WGS sequence"/>
</dbReference>
<sequence length="123" mass="14468">MNCFCEEANTYELKVEGDVGAEPIWCGHCEHNFELEEIPISNELKNELMEWAAKYGEWIDWDEDRLISNGVEMEEEHNKQGEQLTEKVKEELKGTFKIRFSPSTMGRSYANKTISKYTLKRKR</sequence>
<evidence type="ECO:0000313" key="1">
    <source>
        <dbReference type="EMBL" id="MDV2884643.1"/>
    </source>
</evidence>
<dbReference type="RefSeq" id="WP_323466103.1">
    <property type="nucleotide sequence ID" value="NZ_CP144224.1"/>
</dbReference>
<protein>
    <submittedName>
        <fullName evidence="1">Uncharacterized protein</fullName>
    </submittedName>
</protein>
<comment type="caution">
    <text evidence="1">The sequence shown here is derived from an EMBL/GenBank/DDBJ whole genome shotgun (WGS) entry which is preliminary data.</text>
</comment>
<proteinExistence type="predicted"/>
<name>A0AAJ2NLQ2_ALKPS</name>
<dbReference type="EMBL" id="JAWJAY010000001">
    <property type="protein sequence ID" value="MDV2884643.1"/>
    <property type="molecule type" value="Genomic_DNA"/>
</dbReference>
<reference evidence="1" key="1">
    <citation type="submission" date="2023-10" db="EMBL/GenBank/DDBJ databases">
        <title>Screening of Alkalihalophilus pseudofirmusBZ-TG-HK211 and Its Alleviation of Salt Stress on Rapeseed Growth.</title>
        <authorList>
            <person name="Zhao B."/>
            <person name="Guo T."/>
        </authorList>
    </citation>
    <scope>NUCLEOTIDE SEQUENCE</scope>
    <source>
        <strain evidence="1">BZ-TG-HK211</strain>
    </source>
</reference>
<evidence type="ECO:0000313" key="2">
    <source>
        <dbReference type="Proteomes" id="UP001285636"/>
    </source>
</evidence>
<accession>A0AAJ2NLQ2</accession>
<gene>
    <name evidence="1" type="ORF">RYX45_05600</name>
</gene>
<organism evidence="1 2">
    <name type="scientific">Alkalihalophilus pseudofirmus</name>
    <name type="common">Bacillus pseudofirmus</name>
    <dbReference type="NCBI Taxonomy" id="79885"/>
    <lineage>
        <taxon>Bacteria</taxon>
        <taxon>Bacillati</taxon>
        <taxon>Bacillota</taxon>
        <taxon>Bacilli</taxon>
        <taxon>Bacillales</taxon>
        <taxon>Bacillaceae</taxon>
        <taxon>Alkalihalophilus</taxon>
    </lineage>
</organism>
<dbReference type="AlphaFoldDB" id="A0AAJ2NLQ2"/>